<dbReference type="SMART" id="SM00516">
    <property type="entry name" value="SEC14"/>
    <property type="match status" value="1"/>
</dbReference>
<protein>
    <submittedName>
        <fullName evidence="3">CRAL-TRIO domain containing protein</fullName>
    </submittedName>
</protein>
<sequence length="354" mass="41161">MLKLKQSRTAEQIDRDLHMELGEGPLRFGPVHVERPLRELLLENPHGVAGLNIFASLSVHWNRCSNCRKKSYTDAQIFRILRFTKFDERRALGLMKRADPRHFHLNAFDQQAQLKTKTLFPVPNLRTLEGSPCFYMRPSRYDPRKTPTNVIIDNLVYVMETYASRDVEHKKGIAFIANMNNWTFDNFSTDYCFKFMQVLQGRSFPAKVNLFLIVNPPSWFDKIWNIMKSMLSTKFQRKVHMIPEDELPFFFKQGFEKYLPDEFIEGKADTAEIVDDFIQYQQALEKATGKGPKRQILSQLFNRRGTTVPKDVHGLSEKMRAETTFSQEELDTTEVTDEHSASSPPSARVEAQLQ</sequence>
<comment type="caution">
    <text evidence="3">The sequence shown here is derived from an EMBL/GenBank/DDBJ whole genome shotgun (WGS) entry which is preliminary data.</text>
</comment>
<evidence type="ECO:0000256" key="1">
    <source>
        <dbReference type="SAM" id="MobiDB-lite"/>
    </source>
</evidence>
<reference evidence="3" key="2">
    <citation type="submission" date="2021-04" db="EMBL/GenBank/DDBJ databases">
        <authorList>
            <person name="Podell S."/>
        </authorList>
    </citation>
    <scope>NUCLEOTIDE SEQUENCE</scope>
    <source>
        <strain evidence="3">Hildebrandi</strain>
    </source>
</reference>
<proteinExistence type="predicted"/>
<dbReference type="PROSITE" id="PS50191">
    <property type="entry name" value="CRAL_TRIO"/>
    <property type="match status" value="1"/>
</dbReference>
<evidence type="ECO:0000259" key="2">
    <source>
        <dbReference type="PROSITE" id="PS50191"/>
    </source>
</evidence>
<name>A0A9K3Q2Q8_9STRA</name>
<dbReference type="Pfam" id="PF00650">
    <property type="entry name" value="CRAL_TRIO"/>
    <property type="match status" value="1"/>
</dbReference>
<dbReference type="PANTHER" id="PTHR10174:SF208">
    <property type="entry name" value="CRAL-TRIO DOMAIN-CONTAINING PROTEIN DDB_G0278031"/>
    <property type="match status" value="1"/>
</dbReference>
<gene>
    <name evidence="3" type="ORF">IV203_031003</name>
</gene>
<feature type="domain" description="CRAL-TRIO" evidence="2">
    <location>
        <begin position="107"/>
        <end position="265"/>
    </location>
</feature>
<dbReference type="EMBL" id="JAGRRH010000006">
    <property type="protein sequence ID" value="KAG7368260.1"/>
    <property type="molecule type" value="Genomic_DNA"/>
</dbReference>
<reference evidence="3" key="1">
    <citation type="journal article" date="2021" name="Sci. Rep.">
        <title>Diploid genomic architecture of Nitzschia inconspicua, an elite biomass production diatom.</title>
        <authorList>
            <person name="Oliver A."/>
            <person name="Podell S."/>
            <person name="Pinowska A."/>
            <person name="Traller J.C."/>
            <person name="Smith S.R."/>
            <person name="McClure R."/>
            <person name="Beliaev A."/>
            <person name="Bohutskyi P."/>
            <person name="Hill E.A."/>
            <person name="Rabines A."/>
            <person name="Zheng H."/>
            <person name="Allen L.Z."/>
            <person name="Kuo A."/>
            <person name="Grigoriev I.V."/>
            <person name="Allen A.E."/>
            <person name="Hazlebeck D."/>
            <person name="Allen E.E."/>
        </authorList>
    </citation>
    <scope>NUCLEOTIDE SEQUENCE</scope>
    <source>
        <strain evidence="3">Hildebrandi</strain>
    </source>
</reference>
<dbReference type="OrthoDB" id="1434354at2759"/>
<dbReference type="CDD" id="cd00170">
    <property type="entry name" value="SEC14"/>
    <property type="match status" value="1"/>
</dbReference>
<dbReference type="Proteomes" id="UP000693970">
    <property type="component" value="Unassembled WGS sequence"/>
</dbReference>
<dbReference type="AlphaFoldDB" id="A0A9K3Q2Q8"/>
<organism evidence="3 4">
    <name type="scientific">Nitzschia inconspicua</name>
    <dbReference type="NCBI Taxonomy" id="303405"/>
    <lineage>
        <taxon>Eukaryota</taxon>
        <taxon>Sar</taxon>
        <taxon>Stramenopiles</taxon>
        <taxon>Ochrophyta</taxon>
        <taxon>Bacillariophyta</taxon>
        <taxon>Bacillariophyceae</taxon>
        <taxon>Bacillariophycidae</taxon>
        <taxon>Bacillariales</taxon>
        <taxon>Bacillariaceae</taxon>
        <taxon>Nitzschia</taxon>
    </lineage>
</organism>
<dbReference type="GO" id="GO:1902936">
    <property type="term" value="F:phosphatidylinositol bisphosphate binding"/>
    <property type="evidence" value="ECO:0007669"/>
    <property type="project" value="TreeGrafter"/>
</dbReference>
<dbReference type="PANTHER" id="PTHR10174">
    <property type="entry name" value="ALPHA-TOCOPHEROL TRANSFER PROTEIN-RELATED"/>
    <property type="match status" value="1"/>
</dbReference>
<evidence type="ECO:0000313" key="3">
    <source>
        <dbReference type="EMBL" id="KAG7368260.1"/>
    </source>
</evidence>
<dbReference type="InterPro" id="IPR001251">
    <property type="entry name" value="CRAL-TRIO_dom"/>
</dbReference>
<keyword evidence="4" id="KW-1185">Reference proteome</keyword>
<evidence type="ECO:0000313" key="4">
    <source>
        <dbReference type="Proteomes" id="UP000693970"/>
    </source>
</evidence>
<feature type="region of interest" description="Disordered" evidence="1">
    <location>
        <begin position="317"/>
        <end position="354"/>
    </location>
</feature>
<dbReference type="GO" id="GO:0016020">
    <property type="term" value="C:membrane"/>
    <property type="evidence" value="ECO:0007669"/>
    <property type="project" value="TreeGrafter"/>
</dbReference>
<accession>A0A9K3Q2Q8</accession>